<gene>
    <name evidence="1" type="ORF">CXG49_11035</name>
    <name evidence="2" type="ORF">CXG53_05805</name>
</gene>
<organism evidence="1 4">
    <name type="scientific">Pseudomonas guariconensis</name>
    <dbReference type="NCBI Taxonomy" id="1288410"/>
    <lineage>
        <taxon>Bacteria</taxon>
        <taxon>Pseudomonadati</taxon>
        <taxon>Pseudomonadota</taxon>
        <taxon>Gammaproteobacteria</taxon>
        <taxon>Pseudomonadales</taxon>
        <taxon>Pseudomonadaceae</taxon>
        <taxon>Pseudomonas</taxon>
    </lineage>
</organism>
<evidence type="ECO:0000313" key="4">
    <source>
        <dbReference type="Proteomes" id="UP000234878"/>
    </source>
</evidence>
<dbReference type="Proteomes" id="UP000234839">
    <property type="component" value="Unassembled WGS sequence"/>
</dbReference>
<protein>
    <submittedName>
        <fullName evidence="1">DUF2238 domain-containing protein</fullName>
    </submittedName>
</protein>
<dbReference type="PIRSF" id="PIRSF020606">
    <property type="entry name" value="UCP020606"/>
    <property type="match status" value="1"/>
</dbReference>
<dbReference type="EMBL" id="PJCP01000003">
    <property type="protein sequence ID" value="PLV25277.1"/>
    <property type="molecule type" value="Genomic_DNA"/>
</dbReference>
<evidence type="ECO:0000313" key="2">
    <source>
        <dbReference type="EMBL" id="PLV25277.1"/>
    </source>
</evidence>
<dbReference type="InterPro" id="IPR014509">
    <property type="entry name" value="YjdF-like"/>
</dbReference>
<dbReference type="Pfam" id="PF09997">
    <property type="entry name" value="DUF2238"/>
    <property type="match status" value="1"/>
</dbReference>
<proteinExistence type="predicted"/>
<accession>A0AAX0VYZ1</accession>
<evidence type="ECO:0000313" key="1">
    <source>
        <dbReference type="EMBL" id="PLV19251.1"/>
    </source>
</evidence>
<comment type="caution">
    <text evidence="1">The sequence shown here is derived from an EMBL/GenBank/DDBJ whole genome shotgun (WGS) entry which is preliminary data.</text>
</comment>
<dbReference type="Proteomes" id="UP000234878">
    <property type="component" value="Unassembled WGS sequence"/>
</dbReference>
<dbReference type="EMBL" id="PJCQ01000008">
    <property type="protein sequence ID" value="PLV19251.1"/>
    <property type="molecule type" value="Genomic_DNA"/>
</dbReference>
<sequence>MTLRGNGPTKSTAVVRQSIGSPATPAQALALLLLALAMIVVSGVAPAHRADWLMENIVPLALLLALVSGWRWLRLSPSAYVAIVLLFAIHELGAHYTYAQVPYDRWAKAVSGHSLDAALGWQRNQYDRLVHLSYGLLFYRPLRETLWRLTVLRGAWLVVLTLTVVLATSALYELIEWVGGQYVGKDTAQAFVATQRDPWDAQKDMALALLGALTSSVLGGLWRAWRDRRPPMQC</sequence>
<name>A0AAX0VYZ1_9PSED</name>
<keyword evidence="3" id="KW-1185">Reference proteome</keyword>
<reference evidence="3 4" key="1">
    <citation type="submission" date="2017-12" db="EMBL/GenBank/DDBJ databases">
        <title>Detection of the carbapenemase gene blaVIM-5 in members of the Pseudomonas putida group isolated from polluted Nigerian wetlands.</title>
        <authorList>
            <person name="Adelowo O."/>
            <person name="Vollmers J."/>
            <person name="Maeusezahl I."/>
            <person name="Kaster A.-K."/>
            <person name="Mueller J.A."/>
        </authorList>
    </citation>
    <scope>NUCLEOTIDE SEQUENCE [LARGE SCALE GENOMIC DNA]</scope>
    <source>
        <strain evidence="2 3">MR119</strain>
        <strain evidence="1 4">MR144</strain>
    </source>
</reference>
<dbReference type="AlphaFoldDB" id="A0AAX0VYZ1"/>
<dbReference type="InterPro" id="IPR058534">
    <property type="entry name" value="YjdF"/>
</dbReference>
<evidence type="ECO:0000313" key="3">
    <source>
        <dbReference type="Proteomes" id="UP000234839"/>
    </source>
</evidence>